<dbReference type="Proteomes" id="UP000694389">
    <property type="component" value="Unassembled WGS sequence"/>
</dbReference>
<dbReference type="PROSITE" id="PS50293">
    <property type="entry name" value="TPR_REGION"/>
    <property type="match status" value="1"/>
</dbReference>
<dbReference type="InterPro" id="IPR003107">
    <property type="entry name" value="HAT"/>
</dbReference>
<feature type="domain" description="DUF1736" evidence="15">
    <location>
        <begin position="282"/>
        <end position="354"/>
    </location>
</feature>
<evidence type="ECO:0000256" key="13">
    <source>
        <dbReference type="PROSITE-ProRule" id="PRU00339"/>
    </source>
</evidence>
<feature type="transmembrane region" description="Helical" evidence="14">
    <location>
        <begin position="110"/>
        <end position="128"/>
    </location>
</feature>
<dbReference type="Gene3D" id="1.25.40.10">
    <property type="entry name" value="Tetratricopeptide repeat domain"/>
    <property type="match status" value="4"/>
</dbReference>
<feature type="transmembrane region" description="Helical" evidence="14">
    <location>
        <begin position="20"/>
        <end position="43"/>
    </location>
</feature>
<feature type="repeat" description="TPR" evidence="13">
    <location>
        <begin position="500"/>
        <end position="533"/>
    </location>
</feature>
<keyword evidence="9 13" id="KW-0802">TPR repeat</keyword>
<reference evidence="16" key="1">
    <citation type="submission" date="2025-08" db="UniProtKB">
        <authorList>
            <consortium name="Ensembl"/>
        </authorList>
    </citation>
    <scope>IDENTIFICATION</scope>
</reference>
<keyword evidence="12 14" id="KW-0472">Membrane</keyword>
<organism evidence="16 17">
    <name type="scientific">Dicentrarchus labrax</name>
    <name type="common">European seabass</name>
    <name type="synonym">Morone labrax</name>
    <dbReference type="NCBI Taxonomy" id="13489"/>
    <lineage>
        <taxon>Eukaryota</taxon>
        <taxon>Metazoa</taxon>
        <taxon>Chordata</taxon>
        <taxon>Craniata</taxon>
        <taxon>Vertebrata</taxon>
        <taxon>Euteleostomi</taxon>
        <taxon>Actinopterygii</taxon>
        <taxon>Neopterygii</taxon>
        <taxon>Teleostei</taxon>
        <taxon>Neoteleostei</taxon>
        <taxon>Acanthomorphata</taxon>
        <taxon>Eupercaria</taxon>
        <taxon>Moronidae</taxon>
        <taxon>Dicentrarchus</taxon>
    </lineage>
</organism>
<dbReference type="PROSITE" id="PS50005">
    <property type="entry name" value="TPR"/>
    <property type="match status" value="7"/>
</dbReference>
<proteinExistence type="inferred from homology"/>
<dbReference type="InterPro" id="IPR013618">
    <property type="entry name" value="TMTC_DUF1736"/>
</dbReference>
<evidence type="ECO:0000256" key="4">
    <source>
        <dbReference type="ARBA" id="ARBA00007882"/>
    </source>
</evidence>
<dbReference type="PANTHER" id="PTHR44809">
    <property type="match status" value="1"/>
</dbReference>
<evidence type="ECO:0000256" key="7">
    <source>
        <dbReference type="ARBA" id="ARBA00022692"/>
    </source>
</evidence>
<comment type="pathway">
    <text evidence="3">Protein modification; protein glycosylation.</text>
</comment>
<dbReference type="AlphaFoldDB" id="A0A8C4ENB3"/>
<dbReference type="InterPro" id="IPR019734">
    <property type="entry name" value="TPR_rpt"/>
</dbReference>
<dbReference type="Pfam" id="PF13432">
    <property type="entry name" value="TPR_16"/>
    <property type="match status" value="3"/>
</dbReference>
<feature type="transmembrane region" description="Helical" evidence="14">
    <location>
        <begin position="140"/>
        <end position="156"/>
    </location>
</feature>
<dbReference type="InterPro" id="IPR052943">
    <property type="entry name" value="TMTC_O-mannosyl-trnsfr"/>
</dbReference>
<dbReference type="GeneTree" id="ENSGT00940000158027"/>
<feature type="transmembrane region" description="Helical" evidence="14">
    <location>
        <begin position="258"/>
        <end position="279"/>
    </location>
</feature>
<keyword evidence="7 14" id="KW-0812">Transmembrane</keyword>
<evidence type="ECO:0000256" key="10">
    <source>
        <dbReference type="ARBA" id="ARBA00022824"/>
    </source>
</evidence>
<evidence type="ECO:0000256" key="6">
    <source>
        <dbReference type="ARBA" id="ARBA00022679"/>
    </source>
</evidence>
<feature type="transmembrane region" description="Helical" evidence="14">
    <location>
        <begin position="162"/>
        <end position="184"/>
    </location>
</feature>
<dbReference type="GO" id="GO:0005783">
    <property type="term" value="C:endoplasmic reticulum"/>
    <property type="evidence" value="ECO:0007669"/>
    <property type="project" value="UniProtKB-SubCell"/>
</dbReference>
<accession>A0A8C4ENB3</accession>
<evidence type="ECO:0000256" key="5">
    <source>
        <dbReference type="ARBA" id="ARBA00012839"/>
    </source>
</evidence>
<keyword evidence="8" id="KW-0677">Repeat</keyword>
<feature type="transmembrane region" description="Helical" evidence="14">
    <location>
        <begin position="402"/>
        <end position="421"/>
    </location>
</feature>
<comment type="similarity">
    <text evidence="4">Belongs to the TMTC family.</text>
</comment>
<evidence type="ECO:0000256" key="11">
    <source>
        <dbReference type="ARBA" id="ARBA00022989"/>
    </source>
</evidence>
<evidence type="ECO:0000256" key="9">
    <source>
        <dbReference type="ARBA" id="ARBA00022803"/>
    </source>
</evidence>
<evidence type="ECO:0000256" key="12">
    <source>
        <dbReference type="ARBA" id="ARBA00023136"/>
    </source>
</evidence>
<keyword evidence="17" id="KW-1185">Reference proteome</keyword>
<evidence type="ECO:0000259" key="15">
    <source>
        <dbReference type="Pfam" id="PF08409"/>
    </source>
</evidence>
<evidence type="ECO:0000256" key="3">
    <source>
        <dbReference type="ARBA" id="ARBA00004922"/>
    </source>
</evidence>
<feature type="repeat" description="TPR" evidence="13">
    <location>
        <begin position="775"/>
        <end position="808"/>
    </location>
</feature>
<dbReference type="Pfam" id="PF14559">
    <property type="entry name" value="TPR_19"/>
    <property type="match status" value="1"/>
</dbReference>
<dbReference type="EC" id="2.4.1.109" evidence="5"/>
<feature type="repeat" description="TPR" evidence="13">
    <location>
        <begin position="703"/>
        <end position="736"/>
    </location>
</feature>
<dbReference type="UniPathway" id="UPA00378"/>
<dbReference type="GO" id="GO:0004169">
    <property type="term" value="F:dolichyl-phosphate-mannose-protein mannosyltransferase activity"/>
    <property type="evidence" value="ECO:0007669"/>
    <property type="project" value="UniProtKB-EC"/>
</dbReference>
<comment type="subcellular location">
    <subcellularLocation>
        <location evidence="2">Endoplasmic reticulum</location>
    </subcellularLocation>
    <subcellularLocation>
        <location evidence="1">Membrane</location>
        <topology evidence="1">Multi-pass membrane protein</topology>
    </subcellularLocation>
</comment>
<keyword evidence="10" id="KW-0256">Endoplasmic reticulum</keyword>
<name>A0A8C4ENB3_DICLA</name>
<feature type="repeat" description="TPR" evidence="13">
    <location>
        <begin position="568"/>
        <end position="601"/>
    </location>
</feature>
<dbReference type="PANTHER" id="PTHR44809:SF1">
    <property type="entry name" value="PROTEIN O-MANNOSYL-TRANSFERASE TMTC1"/>
    <property type="match status" value="1"/>
</dbReference>
<keyword evidence="6" id="KW-0808">Transferase</keyword>
<feature type="repeat" description="TPR" evidence="13">
    <location>
        <begin position="534"/>
        <end position="567"/>
    </location>
</feature>
<dbReference type="Pfam" id="PF08409">
    <property type="entry name" value="TMTC_DUF1736"/>
    <property type="match status" value="1"/>
</dbReference>
<feature type="repeat" description="TPR" evidence="13">
    <location>
        <begin position="741"/>
        <end position="774"/>
    </location>
</feature>
<feature type="transmembrane region" description="Helical" evidence="14">
    <location>
        <begin position="300"/>
        <end position="324"/>
    </location>
</feature>
<keyword evidence="11 14" id="KW-1133">Transmembrane helix</keyword>
<dbReference type="SUPFAM" id="SSF48452">
    <property type="entry name" value="TPR-like"/>
    <property type="match status" value="1"/>
</dbReference>
<protein>
    <recommendedName>
        <fullName evidence="5">dolichyl-phosphate-mannose--protein mannosyltransferase</fullName>
        <ecNumber evidence="5">2.4.1.109</ecNumber>
    </recommendedName>
</protein>
<evidence type="ECO:0000256" key="8">
    <source>
        <dbReference type="ARBA" id="ARBA00022737"/>
    </source>
</evidence>
<evidence type="ECO:0000313" key="16">
    <source>
        <dbReference type="Ensembl" id="ENSDLAP00005019305.1"/>
    </source>
</evidence>
<dbReference type="InterPro" id="IPR011990">
    <property type="entry name" value="TPR-like_helical_dom_sf"/>
</dbReference>
<evidence type="ECO:0000313" key="17">
    <source>
        <dbReference type="Proteomes" id="UP000694389"/>
    </source>
</evidence>
<dbReference type="GO" id="GO:0006396">
    <property type="term" value="P:RNA processing"/>
    <property type="evidence" value="ECO:0007669"/>
    <property type="project" value="InterPro"/>
</dbReference>
<feature type="transmembrane region" description="Helical" evidence="14">
    <location>
        <begin position="344"/>
        <end position="363"/>
    </location>
</feature>
<feature type="repeat" description="TPR" evidence="13">
    <location>
        <begin position="635"/>
        <end position="668"/>
    </location>
</feature>
<sequence length="829" mass="92690">MTAPGREKKARQKPRLTVRLEAVLAAGRYAVLAALCALCYGNSLRGELVHDDVWAIINNPDVRPGSSLRNIFNNDFWGKRMADNTSHKSYRPLCILTFKLNILLGGMTPLYFHIVNVCLHCAVTCLLMHTCERYALEDSRLAFVTALLFAVHPVHTEAVSGIVGRADVLACLLFLLTFLSYISVGVCVSEDCLPSTVSVGCLLVSLLLGTCAMLVKETGITVFGVCVLYDALVLCRKPLIYHLSGSRLRDLLHICSPFIKRAGLISGYVVIIMSVRLWLMGGSMPLFSEQDNPASFSPHLLTRILTYSYLLSFNAWLLLAPIVLCYDWQVGSIPLVESLGDVRNVATVLLAVVMVALCLHCALSLQRQESREVLVGMLFLVFPFIPASNLFFRVGFVVAERVLYMPSMGYCILVAHGLGRLCSVVGRWGTTVLSVSMLLLLLLFSWKTVQQNHVWLSREALFRLYPRHASAMNNLGTLTRSPEEAERYYRKALDINPQHNRALFNLGNLLKSQGKEEEAVTLLKESIRYGPHFADAYSSLASLYAEQKRFAEANEVYLKGIENCPDSSDLHNNYGVFLVDTGEGELAAAHYQQAVRLKPAHYVAMVNLGRLLRSSNENKEAESWYKRALQVTRKVDILTPLGALYYNTGRYEEALQVYREAATLQPDSTDIWLALAQVLAMAGRTKEAEKMTLDIISREGSCIECYRLLSAIYSKRGNYTEALEALDRALLQNPSDLTVRAELYFSKGNQLREMNQLDRAFESYKLAVELKPDQSQAWMNMGGIQHIKGDYAAARMYYQRALLLSPGSKLLKENLAKLDRLERRLTGGA</sequence>
<feature type="transmembrane region" description="Helical" evidence="14">
    <location>
        <begin position="375"/>
        <end position="396"/>
    </location>
</feature>
<dbReference type="Ensembl" id="ENSDLAT00005020764.2">
    <property type="protein sequence ID" value="ENSDLAP00005019305.1"/>
    <property type="gene ID" value="ENSDLAG00005009089.2"/>
</dbReference>
<evidence type="ECO:0000256" key="14">
    <source>
        <dbReference type="SAM" id="Phobius"/>
    </source>
</evidence>
<feature type="transmembrane region" description="Helical" evidence="14">
    <location>
        <begin position="428"/>
        <end position="446"/>
    </location>
</feature>
<reference evidence="16" key="2">
    <citation type="submission" date="2025-09" db="UniProtKB">
        <authorList>
            <consortium name="Ensembl"/>
        </authorList>
    </citation>
    <scope>IDENTIFICATION</scope>
</reference>
<dbReference type="GO" id="GO:0016020">
    <property type="term" value="C:membrane"/>
    <property type="evidence" value="ECO:0007669"/>
    <property type="project" value="UniProtKB-SubCell"/>
</dbReference>
<feature type="transmembrane region" description="Helical" evidence="14">
    <location>
        <begin position="196"/>
        <end position="215"/>
    </location>
</feature>
<dbReference type="SMART" id="SM00028">
    <property type="entry name" value="TPR"/>
    <property type="match status" value="10"/>
</dbReference>
<dbReference type="Pfam" id="PF13181">
    <property type="entry name" value="TPR_8"/>
    <property type="match status" value="1"/>
</dbReference>
<gene>
    <name evidence="16" type="primary">TMTC1</name>
</gene>
<evidence type="ECO:0000256" key="1">
    <source>
        <dbReference type="ARBA" id="ARBA00004141"/>
    </source>
</evidence>
<dbReference type="SMART" id="SM00386">
    <property type="entry name" value="HAT"/>
    <property type="match status" value="4"/>
</dbReference>
<evidence type="ECO:0000256" key="2">
    <source>
        <dbReference type="ARBA" id="ARBA00004240"/>
    </source>
</evidence>